<dbReference type="EMBL" id="AWWV01010001">
    <property type="protein sequence ID" value="OMO82554.1"/>
    <property type="molecule type" value="Genomic_DNA"/>
</dbReference>
<protein>
    <submittedName>
        <fullName evidence="1">Uncharacterized protein</fullName>
    </submittedName>
</protein>
<evidence type="ECO:0000313" key="2">
    <source>
        <dbReference type="Proteomes" id="UP000188268"/>
    </source>
</evidence>
<name>A0A1R3IIZ3_COCAP</name>
<reference evidence="1 2" key="1">
    <citation type="submission" date="2013-09" db="EMBL/GenBank/DDBJ databases">
        <title>Corchorus capsularis genome sequencing.</title>
        <authorList>
            <person name="Alam M."/>
            <person name="Haque M.S."/>
            <person name="Islam M.S."/>
            <person name="Emdad E.M."/>
            <person name="Islam M.M."/>
            <person name="Ahmed B."/>
            <person name="Halim A."/>
            <person name="Hossen Q.M.M."/>
            <person name="Hossain M.Z."/>
            <person name="Ahmed R."/>
            <person name="Khan M.M."/>
            <person name="Islam R."/>
            <person name="Rashid M.M."/>
            <person name="Khan S.A."/>
            <person name="Rahman M.S."/>
            <person name="Alam M."/>
        </authorList>
    </citation>
    <scope>NUCLEOTIDE SEQUENCE [LARGE SCALE GENOMIC DNA]</scope>
    <source>
        <strain evidence="2">cv. CVL-1</strain>
        <tissue evidence="1">Whole seedling</tissue>
    </source>
</reference>
<dbReference type="AlphaFoldDB" id="A0A1R3IIZ3"/>
<comment type="caution">
    <text evidence="1">The sequence shown here is derived from an EMBL/GenBank/DDBJ whole genome shotgun (WGS) entry which is preliminary data.</text>
</comment>
<dbReference type="Proteomes" id="UP000188268">
    <property type="component" value="Unassembled WGS sequence"/>
</dbReference>
<sequence>MDDIATRFAALSIPKHQQKLPKATDFERLKEPVRYRPMNGTGGFEMGQSLYGIRNGPLLAGAEPGYELPFLKPTQAQVESYVEARARARVLQRQQNRLVPNRVLPFQASGFNANKLGFGGGSVRESGGTGVFHPLVRANNSNSNATVFDSRKKQTGRHRQSQEIQLARQMNAAMKRVVVGKQEDCYYHLPPEMGLPRDWTY</sequence>
<keyword evidence="2" id="KW-1185">Reference proteome</keyword>
<accession>A0A1R3IIZ3</accession>
<organism evidence="1 2">
    <name type="scientific">Corchorus capsularis</name>
    <name type="common">Jute</name>
    <dbReference type="NCBI Taxonomy" id="210143"/>
    <lineage>
        <taxon>Eukaryota</taxon>
        <taxon>Viridiplantae</taxon>
        <taxon>Streptophyta</taxon>
        <taxon>Embryophyta</taxon>
        <taxon>Tracheophyta</taxon>
        <taxon>Spermatophyta</taxon>
        <taxon>Magnoliopsida</taxon>
        <taxon>eudicotyledons</taxon>
        <taxon>Gunneridae</taxon>
        <taxon>Pentapetalae</taxon>
        <taxon>rosids</taxon>
        <taxon>malvids</taxon>
        <taxon>Malvales</taxon>
        <taxon>Malvaceae</taxon>
        <taxon>Grewioideae</taxon>
        <taxon>Apeibeae</taxon>
        <taxon>Corchorus</taxon>
    </lineage>
</organism>
<dbReference type="OMA" id="CMEDFAG"/>
<proteinExistence type="predicted"/>
<dbReference type="OrthoDB" id="1888697at2759"/>
<evidence type="ECO:0000313" key="1">
    <source>
        <dbReference type="EMBL" id="OMO82554.1"/>
    </source>
</evidence>
<dbReference type="Gramene" id="OMO82554">
    <property type="protein sequence ID" value="OMO82554"/>
    <property type="gene ID" value="CCACVL1_11906"/>
</dbReference>
<gene>
    <name evidence="1" type="ORF">CCACVL1_11906</name>
</gene>